<dbReference type="EMBL" id="JADBGG010000023">
    <property type="protein sequence ID" value="MBE1426263.1"/>
    <property type="molecule type" value="Genomic_DNA"/>
</dbReference>
<dbReference type="Proteomes" id="UP000639010">
    <property type="component" value="Unassembled WGS sequence"/>
</dbReference>
<gene>
    <name evidence="1" type="ORF">H4684_002927</name>
</gene>
<evidence type="ECO:0000313" key="1">
    <source>
        <dbReference type="EMBL" id="MBE1426263.1"/>
    </source>
</evidence>
<sequence>KSKFNIPISLIYFKCKMFQNCIFNATFSRIQDKILYTPGPLLIYDIFPDATFLLAYARICSLIEMYYFFCNFF</sequence>
<proteinExistence type="predicted"/>
<protein>
    <submittedName>
        <fullName evidence="1">Uncharacterized protein</fullName>
    </submittedName>
</protein>
<organism evidence="1 2">
    <name type="scientific">Desulfomicrobium macestii</name>
    <dbReference type="NCBI Taxonomy" id="90731"/>
    <lineage>
        <taxon>Bacteria</taxon>
        <taxon>Pseudomonadati</taxon>
        <taxon>Thermodesulfobacteriota</taxon>
        <taxon>Desulfovibrionia</taxon>
        <taxon>Desulfovibrionales</taxon>
        <taxon>Desulfomicrobiaceae</taxon>
        <taxon>Desulfomicrobium</taxon>
    </lineage>
</organism>
<accession>A0ABR9H6B9</accession>
<keyword evidence="2" id="KW-1185">Reference proteome</keyword>
<feature type="non-terminal residue" evidence="1">
    <location>
        <position position="1"/>
    </location>
</feature>
<name>A0ABR9H6B9_9BACT</name>
<reference evidence="1 2" key="1">
    <citation type="submission" date="2020-10" db="EMBL/GenBank/DDBJ databases">
        <title>Genomic Encyclopedia of Type Strains, Phase IV (KMG-IV): sequencing the most valuable type-strain genomes for metagenomic binning, comparative biology and taxonomic classification.</title>
        <authorList>
            <person name="Goeker M."/>
        </authorList>
    </citation>
    <scope>NUCLEOTIDE SEQUENCE [LARGE SCALE GENOMIC DNA]</scope>
    <source>
        <strain evidence="1 2">DSM 4194</strain>
    </source>
</reference>
<evidence type="ECO:0000313" key="2">
    <source>
        <dbReference type="Proteomes" id="UP000639010"/>
    </source>
</evidence>
<comment type="caution">
    <text evidence="1">The sequence shown here is derived from an EMBL/GenBank/DDBJ whole genome shotgun (WGS) entry which is preliminary data.</text>
</comment>